<dbReference type="Proteomes" id="UP000546464">
    <property type="component" value="Unassembled WGS sequence"/>
</dbReference>
<feature type="signal peptide" evidence="1">
    <location>
        <begin position="1"/>
        <end position="23"/>
    </location>
</feature>
<gene>
    <name evidence="2" type="ORF">H5P28_11945</name>
</gene>
<reference evidence="2 3" key="1">
    <citation type="submission" date="2020-07" db="EMBL/GenBank/DDBJ databases">
        <authorList>
            <person name="Feng X."/>
        </authorList>
    </citation>
    <scope>NUCLEOTIDE SEQUENCE [LARGE SCALE GENOMIC DNA]</scope>
    <source>
        <strain evidence="2 3">JCM31066</strain>
    </source>
</reference>
<sequence>MNIPYSRLALLACLGLSLPLVYAQPTDETFRANLRFFNPVSDTRQLYFMSASHDREIRATFNGPSGRYKYEGESPRLVLYRKSGSGENIQRTPVGTATLPSSGGDYLVFLVPEKPDSNNLLTRVFADDTRNFPRGHTRVYNLSSEPVAIQYGTARLMVAPGSIEMVDNTDADLPALGKNGAPPERGLDTPIRVGVSKNGEWKMIYRAIWYLSRQARHSIFILPQNGGFQVLQVSD</sequence>
<protein>
    <recommendedName>
        <fullName evidence="4">DUF4397 domain-containing protein</fullName>
    </recommendedName>
</protein>
<accession>A0A842HFC5</accession>
<comment type="caution">
    <text evidence="2">The sequence shown here is derived from an EMBL/GenBank/DDBJ whole genome shotgun (WGS) entry which is preliminary data.</text>
</comment>
<proteinExistence type="predicted"/>
<name>A0A842HFC5_9BACT</name>
<evidence type="ECO:0000256" key="1">
    <source>
        <dbReference type="SAM" id="SignalP"/>
    </source>
</evidence>
<evidence type="ECO:0008006" key="4">
    <source>
        <dbReference type="Google" id="ProtNLM"/>
    </source>
</evidence>
<dbReference type="RefSeq" id="WP_185675935.1">
    <property type="nucleotide sequence ID" value="NZ_JACHVB010000035.1"/>
</dbReference>
<evidence type="ECO:0000313" key="2">
    <source>
        <dbReference type="EMBL" id="MBC2594969.1"/>
    </source>
</evidence>
<organism evidence="2 3">
    <name type="scientific">Ruficoccus amylovorans</name>
    <dbReference type="NCBI Taxonomy" id="1804625"/>
    <lineage>
        <taxon>Bacteria</taxon>
        <taxon>Pseudomonadati</taxon>
        <taxon>Verrucomicrobiota</taxon>
        <taxon>Opitutia</taxon>
        <taxon>Puniceicoccales</taxon>
        <taxon>Cerasicoccaceae</taxon>
        <taxon>Ruficoccus</taxon>
    </lineage>
</organism>
<evidence type="ECO:0000313" key="3">
    <source>
        <dbReference type="Proteomes" id="UP000546464"/>
    </source>
</evidence>
<dbReference type="EMBL" id="JACHVB010000035">
    <property type="protein sequence ID" value="MBC2594969.1"/>
    <property type="molecule type" value="Genomic_DNA"/>
</dbReference>
<keyword evidence="1" id="KW-0732">Signal</keyword>
<dbReference type="AlphaFoldDB" id="A0A842HFC5"/>
<keyword evidence="3" id="KW-1185">Reference proteome</keyword>
<feature type="chain" id="PRO_5032319618" description="DUF4397 domain-containing protein" evidence="1">
    <location>
        <begin position="24"/>
        <end position="235"/>
    </location>
</feature>